<name>A0ABR7LPV2_9ACTN</name>
<evidence type="ECO:0000313" key="3">
    <source>
        <dbReference type="Proteomes" id="UP000805614"/>
    </source>
</evidence>
<organism evidence="2 3">
    <name type="scientific">Actinomadura alba</name>
    <dbReference type="NCBI Taxonomy" id="406431"/>
    <lineage>
        <taxon>Bacteria</taxon>
        <taxon>Bacillati</taxon>
        <taxon>Actinomycetota</taxon>
        <taxon>Actinomycetes</taxon>
        <taxon>Streptosporangiales</taxon>
        <taxon>Thermomonosporaceae</taxon>
        <taxon>Actinomadura</taxon>
    </lineage>
</organism>
<protein>
    <submittedName>
        <fullName evidence="2">Dienelactone hydrolase family protein</fullName>
    </submittedName>
</protein>
<proteinExistence type="predicted"/>
<dbReference type="SUPFAM" id="SSF53474">
    <property type="entry name" value="alpha/beta-Hydrolases"/>
    <property type="match status" value="1"/>
</dbReference>
<comment type="caution">
    <text evidence="2">The sequence shown here is derived from an EMBL/GenBank/DDBJ whole genome shotgun (WGS) entry which is preliminary data.</text>
</comment>
<dbReference type="RefSeq" id="WP_187243517.1">
    <property type="nucleotide sequence ID" value="NZ_BAAAOK010000009.1"/>
</dbReference>
<evidence type="ECO:0000313" key="2">
    <source>
        <dbReference type="EMBL" id="MBC6466512.1"/>
    </source>
</evidence>
<accession>A0ABR7LPV2</accession>
<dbReference type="GO" id="GO:0016787">
    <property type="term" value="F:hydrolase activity"/>
    <property type="evidence" value="ECO:0007669"/>
    <property type="project" value="UniProtKB-KW"/>
</dbReference>
<dbReference type="Pfam" id="PF01738">
    <property type="entry name" value="DLH"/>
    <property type="match status" value="1"/>
</dbReference>
<dbReference type="PANTHER" id="PTHR46623:SF6">
    <property type="entry name" value="ALPHA_BETA-HYDROLASES SUPERFAMILY PROTEIN"/>
    <property type="match status" value="1"/>
</dbReference>
<gene>
    <name evidence="2" type="ORF">HKK74_13500</name>
</gene>
<sequence>MSARAESVTVEAGTFDMPIWLPESGSGPGMLLIQEIWGVGPYIVEVAEELAALGYVVAAPDLFWRVEPNYVGTHDEEGLKQAIEVSSRFEVETGVADLAAAVDHLAGLPEVSAGVGALGFCLGGTMAYLLAARTTLGAVVSFYGSGVPDSLNLLPDIDCPVQFHFGGSDPYIPREQVALVEQAVSGLPNVEIHVQEDGGHAFHNRLAPMFHQPEPAARAWALTEAFLAKNLPV</sequence>
<dbReference type="EMBL" id="JABVEC010000008">
    <property type="protein sequence ID" value="MBC6466512.1"/>
    <property type="molecule type" value="Genomic_DNA"/>
</dbReference>
<feature type="domain" description="Dienelactone hydrolase" evidence="1">
    <location>
        <begin position="21"/>
        <end position="229"/>
    </location>
</feature>
<dbReference type="Gene3D" id="3.40.50.1820">
    <property type="entry name" value="alpha/beta hydrolase"/>
    <property type="match status" value="1"/>
</dbReference>
<evidence type="ECO:0000259" key="1">
    <source>
        <dbReference type="Pfam" id="PF01738"/>
    </source>
</evidence>
<reference evidence="2 3" key="1">
    <citation type="submission" date="2020-06" db="EMBL/GenBank/DDBJ databases">
        <title>Actinomadura xiongansis sp. nov., isolated from soil of Baiyangdian.</title>
        <authorList>
            <person name="Zhang X."/>
        </authorList>
    </citation>
    <scope>NUCLEOTIDE SEQUENCE [LARGE SCALE GENOMIC DNA]</scope>
    <source>
        <strain evidence="2 3">HBUM206468</strain>
    </source>
</reference>
<dbReference type="PANTHER" id="PTHR46623">
    <property type="entry name" value="CARBOXYMETHYLENEBUTENOLIDASE-RELATED"/>
    <property type="match status" value="1"/>
</dbReference>
<keyword evidence="3" id="KW-1185">Reference proteome</keyword>
<dbReference type="InterPro" id="IPR051049">
    <property type="entry name" value="Dienelactone_hydrolase-like"/>
</dbReference>
<keyword evidence="2" id="KW-0378">Hydrolase</keyword>
<dbReference type="InterPro" id="IPR002925">
    <property type="entry name" value="Dienelactn_hydro"/>
</dbReference>
<dbReference type="Proteomes" id="UP000805614">
    <property type="component" value="Unassembled WGS sequence"/>
</dbReference>
<dbReference type="InterPro" id="IPR029058">
    <property type="entry name" value="AB_hydrolase_fold"/>
</dbReference>